<dbReference type="Pfam" id="PF04827">
    <property type="entry name" value="Plant_tran"/>
    <property type="match status" value="1"/>
</dbReference>
<dbReference type="Proteomes" id="UP000235145">
    <property type="component" value="Unassembled WGS sequence"/>
</dbReference>
<accession>A0A9R1UH84</accession>
<name>A0A9R1UH84_LACSA</name>
<organism evidence="1 2">
    <name type="scientific">Lactuca sativa</name>
    <name type="common">Garden lettuce</name>
    <dbReference type="NCBI Taxonomy" id="4236"/>
    <lineage>
        <taxon>Eukaryota</taxon>
        <taxon>Viridiplantae</taxon>
        <taxon>Streptophyta</taxon>
        <taxon>Embryophyta</taxon>
        <taxon>Tracheophyta</taxon>
        <taxon>Spermatophyta</taxon>
        <taxon>Magnoliopsida</taxon>
        <taxon>eudicotyledons</taxon>
        <taxon>Gunneridae</taxon>
        <taxon>Pentapetalae</taxon>
        <taxon>asterids</taxon>
        <taxon>campanulids</taxon>
        <taxon>Asterales</taxon>
        <taxon>Asteraceae</taxon>
        <taxon>Cichorioideae</taxon>
        <taxon>Cichorieae</taxon>
        <taxon>Lactucinae</taxon>
        <taxon>Lactuca</taxon>
    </lineage>
</organism>
<evidence type="ECO:0000313" key="2">
    <source>
        <dbReference type="Proteomes" id="UP000235145"/>
    </source>
</evidence>
<dbReference type="PANTHER" id="PTHR47150">
    <property type="entry name" value="OS12G0169200 PROTEIN"/>
    <property type="match status" value="1"/>
</dbReference>
<evidence type="ECO:0000313" key="1">
    <source>
        <dbReference type="EMBL" id="KAJ0187094.1"/>
    </source>
</evidence>
<sequence>MVNALARLFTISSTFAGCSTGKIETTTVCSSDSALANDSSSKLVRLLMMTFFIVNEIEEDSGGMGKQRYDAFNTAPYCVLGVMARGVTVLMALGESPDSIDDYMEMLERTARESLYKLTRGVIETFGDKYLRKPSLNDIQQLYAVHEERHGFPRMLGSIDCTKWIWRNCPMAWKGKTPYVPFTINGHEYKFGYYFTDGIYLAYSTFVKAFRHPIEPRDKFFKRRQVGARKDVEHAFGVLKAK</sequence>
<dbReference type="AlphaFoldDB" id="A0A9R1UH84"/>
<dbReference type="PANTHER" id="PTHR47150:SF4">
    <property type="entry name" value="HARBINGER TRANSPOSASE-DERIVED PROTEIN-RELATED"/>
    <property type="match status" value="1"/>
</dbReference>
<proteinExistence type="predicted"/>
<keyword evidence="2" id="KW-1185">Reference proteome</keyword>
<gene>
    <name evidence="1" type="ORF">LSAT_V11C900464940</name>
</gene>
<comment type="caution">
    <text evidence="1">The sequence shown here is derived from an EMBL/GenBank/DDBJ whole genome shotgun (WGS) entry which is preliminary data.</text>
</comment>
<reference evidence="1 2" key="1">
    <citation type="journal article" date="2017" name="Nat. Commun.">
        <title>Genome assembly with in vitro proximity ligation data and whole-genome triplication in lettuce.</title>
        <authorList>
            <person name="Reyes-Chin-Wo S."/>
            <person name="Wang Z."/>
            <person name="Yang X."/>
            <person name="Kozik A."/>
            <person name="Arikit S."/>
            <person name="Song C."/>
            <person name="Xia L."/>
            <person name="Froenicke L."/>
            <person name="Lavelle D.O."/>
            <person name="Truco M.J."/>
            <person name="Xia R."/>
            <person name="Zhu S."/>
            <person name="Xu C."/>
            <person name="Xu H."/>
            <person name="Xu X."/>
            <person name="Cox K."/>
            <person name="Korf I."/>
            <person name="Meyers B.C."/>
            <person name="Michelmore R.W."/>
        </authorList>
    </citation>
    <scope>NUCLEOTIDE SEQUENCE [LARGE SCALE GENOMIC DNA]</scope>
    <source>
        <strain evidence="2">cv. Salinas</strain>
        <tissue evidence="1">Seedlings</tissue>
    </source>
</reference>
<dbReference type="PROSITE" id="PS51257">
    <property type="entry name" value="PROKAR_LIPOPROTEIN"/>
    <property type="match status" value="1"/>
</dbReference>
<protein>
    <submittedName>
        <fullName evidence="1">Uncharacterized protein</fullName>
    </submittedName>
</protein>
<dbReference type="InterPro" id="IPR006912">
    <property type="entry name" value="Harbinger_derived_prot"/>
</dbReference>
<dbReference type="EMBL" id="NBSK02000009">
    <property type="protein sequence ID" value="KAJ0187094.1"/>
    <property type="molecule type" value="Genomic_DNA"/>
</dbReference>